<dbReference type="RefSeq" id="WP_196416963.1">
    <property type="nucleotide sequence ID" value="NZ_JADQTO010000014.1"/>
</dbReference>
<name>A0A931CEQ9_9ACTN</name>
<feature type="active site" description="Proton donor" evidence="2">
    <location>
        <position position="30"/>
    </location>
</feature>
<dbReference type="NCBIfam" id="TIGR02258">
    <property type="entry name" value="2_5_ligase"/>
    <property type="match status" value="1"/>
</dbReference>
<evidence type="ECO:0000313" key="4">
    <source>
        <dbReference type="Proteomes" id="UP000598146"/>
    </source>
</evidence>
<dbReference type="Pfam" id="PF13563">
    <property type="entry name" value="2_5_RNA_ligase2"/>
    <property type="match status" value="1"/>
</dbReference>
<accession>A0A931CEQ9</accession>
<dbReference type="Proteomes" id="UP000598146">
    <property type="component" value="Unassembled WGS sequence"/>
</dbReference>
<comment type="similarity">
    <text evidence="2">Belongs to the 2H phosphoesterase superfamily. ThpR family.</text>
</comment>
<comment type="caution">
    <text evidence="3">The sequence shown here is derived from an EMBL/GenBank/DDBJ whole genome shotgun (WGS) entry which is preliminary data.</text>
</comment>
<dbReference type="PANTHER" id="PTHR35561">
    <property type="entry name" value="RNA 2',3'-CYCLIC PHOSPHODIESTERASE"/>
    <property type="match status" value="1"/>
</dbReference>
<protein>
    <recommendedName>
        <fullName evidence="2">RNA 2',3'-cyclic phosphodiesterase</fullName>
        <shortName evidence="2">RNA 2',3'-CPDase</shortName>
        <ecNumber evidence="2">3.1.4.58</ecNumber>
    </recommendedName>
</protein>
<keyword evidence="1 2" id="KW-0378">Hydrolase</keyword>
<dbReference type="InterPro" id="IPR009097">
    <property type="entry name" value="Cyclic_Pdiesterase"/>
</dbReference>
<evidence type="ECO:0000256" key="1">
    <source>
        <dbReference type="ARBA" id="ARBA00022801"/>
    </source>
</evidence>
<evidence type="ECO:0000256" key="2">
    <source>
        <dbReference type="HAMAP-Rule" id="MF_01940"/>
    </source>
</evidence>
<dbReference type="Gene3D" id="3.90.1140.10">
    <property type="entry name" value="Cyclic phosphodiesterase"/>
    <property type="match status" value="1"/>
</dbReference>
<gene>
    <name evidence="3" type="primary">thpR</name>
    <name evidence="3" type="ORF">I4J89_27380</name>
</gene>
<comment type="function">
    <text evidence="2">Hydrolyzes RNA 2',3'-cyclic phosphodiester to an RNA 2'-phosphomonoester.</text>
</comment>
<dbReference type="InterPro" id="IPR004175">
    <property type="entry name" value="RNA_CPDase"/>
</dbReference>
<dbReference type="AlphaFoldDB" id="A0A931CEQ9"/>
<dbReference type="GO" id="GO:0008664">
    <property type="term" value="F:RNA 2',3'-cyclic 3'-phosphodiesterase activity"/>
    <property type="evidence" value="ECO:0007669"/>
    <property type="project" value="UniProtKB-EC"/>
</dbReference>
<proteinExistence type="inferred from homology"/>
<keyword evidence="4" id="KW-1185">Reference proteome</keyword>
<dbReference type="PANTHER" id="PTHR35561:SF1">
    <property type="entry name" value="RNA 2',3'-CYCLIC PHOSPHODIESTERASE"/>
    <property type="match status" value="1"/>
</dbReference>
<feature type="active site" description="Proton acceptor" evidence="2">
    <location>
        <position position="111"/>
    </location>
</feature>
<feature type="short sequence motif" description="HXTX 2" evidence="2">
    <location>
        <begin position="111"/>
        <end position="114"/>
    </location>
</feature>
<organism evidence="3 4">
    <name type="scientific">Actinoplanes aureus</name>
    <dbReference type="NCBI Taxonomy" id="2792083"/>
    <lineage>
        <taxon>Bacteria</taxon>
        <taxon>Bacillati</taxon>
        <taxon>Actinomycetota</taxon>
        <taxon>Actinomycetes</taxon>
        <taxon>Micromonosporales</taxon>
        <taxon>Micromonosporaceae</taxon>
        <taxon>Actinoplanes</taxon>
    </lineage>
</organism>
<dbReference type="SUPFAM" id="SSF55144">
    <property type="entry name" value="LigT-like"/>
    <property type="match status" value="1"/>
</dbReference>
<dbReference type="GO" id="GO:0004113">
    <property type="term" value="F:2',3'-cyclic-nucleotide 3'-phosphodiesterase activity"/>
    <property type="evidence" value="ECO:0007669"/>
    <property type="project" value="InterPro"/>
</dbReference>
<reference evidence="3" key="1">
    <citation type="submission" date="2020-11" db="EMBL/GenBank/DDBJ databases">
        <title>Isolation and identification of active actinomycetes.</title>
        <authorList>
            <person name="Sun X."/>
        </authorList>
    </citation>
    <scope>NUCLEOTIDE SEQUENCE</scope>
    <source>
        <strain evidence="3">NEAU-A11</strain>
    </source>
</reference>
<dbReference type="EC" id="3.1.4.58" evidence="2"/>
<evidence type="ECO:0000313" key="3">
    <source>
        <dbReference type="EMBL" id="MBG0565181.1"/>
    </source>
</evidence>
<dbReference type="HAMAP" id="MF_01940">
    <property type="entry name" value="RNA_CPDase"/>
    <property type="match status" value="1"/>
</dbReference>
<sequence>MAVFPAEDARLHLKRHLPAVGGLTRPEKWHITLAFLGEVPDEGTDHAAGVLDDVPPPGPITLRLAGGGRFGTVLWAGLAGDVEPLEAFREDVRSALVGAGFAVDGRPFRPHLTVSYRFDRGVQQALAGYAGPSWPVTEFALVQSTAGEYHRLRAWPAGSAEGR</sequence>
<comment type="catalytic activity">
    <reaction evidence="2">
        <text>a 3'-end 2',3'-cyclophospho-ribonucleotide-RNA + H2O = a 3'-end 2'-phospho-ribonucleotide-RNA + H(+)</text>
        <dbReference type="Rhea" id="RHEA:11828"/>
        <dbReference type="Rhea" id="RHEA-COMP:10464"/>
        <dbReference type="Rhea" id="RHEA-COMP:17353"/>
        <dbReference type="ChEBI" id="CHEBI:15377"/>
        <dbReference type="ChEBI" id="CHEBI:15378"/>
        <dbReference type="ChEBI" id="CHEBI:83064"/>
        <dbReference type="ChEBI" id="CHEBI:173113"/>
        <dbReference type="EC" id="3.1.4.58"/>
    </reaction>
</comment>
<dbReference type="EMBL" id="JADQTO010000014">
    <property type="protein sequence ID" value="MBG0565181.1"/>
    <property type="molecule type" value="Genomic_DNA"/>
</dbReference>
<feature type="short sequence motif" description="HXTX 1" evidence="2">
    <location>
        <begin position="30"/>
        <end position="33"/>
    </location>
</feature>